<feature type="transmembrane region" description="Helical" evidence="7">
    <location>
        <begin position="64"/>
        <end position="82"/>
    </location>
</feature>
<dbReference type="OrthoDB" id="9793799at2"/>
<keyword evidence="5 7" id="KW-1133">Transmembrane helix</keyword>
<dbReference type="Pfam" id="PF20730">
    <property type="entry name" value="YetF_N"/>
    <property type="match status" value="1"/>
</dbReference>
<keyword evidence="11" id="KW-1185">Reference proteome</keyword>
<evidence type="ECO:0000256" key="1">
    <source>
        <dbReference type="ARBA" id="ARBA00004651"/>
    </source>
</evidence>
<dbReference type="Proteomes" id="UP000321857">
    <property type="component" value="Chromosome"/>
</dbReference>
<dbReference type="PANTHER" id="PTHR34582:SF6">
    <property type="entry name" value="UPF0702 TRANSMEMBRANE PROTEIN YCAP"/>
    <property type="match status" value="1"/>
</dbReference>
<proteinExistence type="inferred from homology"/>
<protein>
    <submittedName>
        <fullName evidence="10">DUF421 domain-containing protein</fullName>
    </submittedName>
</protein>
<dbReference type="InterPro" id="IPR023090">
    <property type="entry name" value="UPF0702_alpha/beta_dom_sf"/>
</dbReference>
<keyword evidence="6 7" id="KW-0472">Membrane</keyword>
<dbReference type="InterPro" id="IPR007353">
    <property type="entry name" value="DUF421"/>
</dbReference>
<dbReference type="InterPro" id="IPR048454">
    <property type="entry name" value="YetF_N"/>
</dbReference>
<organism evidence="10 11">
    <name type="scientific">Sphingomonas xanthus</name>
    <dbReference type="NCBI Taxonomy" id="2594473"/>
    <lineage>
        <taxon>Bacteria</taxon>
        <taxon>Pseudomonadati</taxon>
        <taxon>Pseudomonadota</taxon>
        <taxon>Alphaproteobacteria</taxon>
        <taxon>Sphingomonadales</taxon>
        <taxon>Sphingomonadaceae</taxon>
        <taxon>Sphingomonas</taxon>
    </lineage>
</organism>
<evidence type="ECO:0000256" key="3">
    <source>
        <dbReference type="ARBA" id="ARBA00022475"/>
    </source>
</evidence>
<evidence type="ECO:0000256" key="7">
    <source>
        <dbReference type="SAM" id="Phobius"/>
    </source>
</evidence>
<feature type="domain" description="YetF C-terminal" evidence="8">
    <location>
        <begin position="87"/>
        <end position="154"/>
    </location>
</feature>
<dbReference type="KEGG" id="sxa:FMM02_02700"/>
<comment type="subcellular location">
    <subcellularLocation>
        <location evidence="1">Cell membrane</location>
        <topology evidence="1">Multi-pass membrane protein</topology>
    </subcellularLocation>
</comment>
<evidence type="ECO:0000313" key="10">
    <source>
        <dbReference type="EMBL" id="QDP20491.1"/>
    </source>
</evidence>
<evidence type="ECO:0000259" key="8">
    <source>
        <dbReference type="Pfam" id="PF04239"/>
    </source>
</evidence>
<evidence type="ECO:0000256" key="2">
    <source>
        <dbReference type="ARBA" id="ARBA00006448"/>
    </source>
</evidence>
<dbReference type="PANTHER" id="PTHR34582">
    <property type="entry name" value="UPF0702 TRANSMEMBRANE PROTEIN YCAP"/>
    <property type="match status" value="1"/>
</dbReference>
<evidence type="ECO:0000259" key="9">
    <source>
        <dbReference type="Pfam" id="PF20730"/>
    </source>
</evidence>
<reference evidence="10 11" key="1">
    <citation type="submission" date="2019-07" db="EMBL/GenBank/DDBJ databases">
        <title>Sphingomonas AE3 Genome sequencing and assembly.</title>
        <authorList>
            <person name="Kim H."/>
        </authorList>
    </citation>
    <scope>NUCLEOTIDE SEQUENCE [LARGE SCALE GENOMIC DNA]</scope>
    <source>
        <strain evidence="10 11">AE3</strain>
    </source>
</reference>
<name>A0A516IUC9_9SPHN</name>
<dbReference type="EMBL" id="CP041659">
    <property type="protein sequence ID" value="QDP20491.1"/>
    <property type="molecule type" value="Genomic_DNA"/>
</dbReference>
<evidence type="ECO:0000313" key="11">
    <source>
        <dbReference type="Proteomes" id="UP000321857"/>
    </source>
</evidence>
<feature type="transmembrane region" description="Helical" evidence="7">
    <location>
        <begin position="39"/>
        <end position="58"/>
    </location>
</feature>
<keyword evidence="3" id="KW-1003">Cell membrane</keyword>
<keyword evidence="4 7" id="KW-0812">Transmembrane</keyword>
<dbReference type="GO" id="GO:0005886">
    <property type="term" value="C:plasma membrane"/>
    <property type="evidence" value="ECO:0007669"/>
    <property type="project" value="UniProtKB-SubCell"/>
</dbReference>
<dbReference type="Pfam" id="PF04239">
    <property type="entry name" value="DUF421"/>
    <property type="match status" value="1"/>
</dbReference>
<evidence type="ECO:0000256" key="5">
    <source>
        <dbReference type="ARBA" id="ARBA00022989"/>
    </source>
</evidence>
<gene>
    <name evidence="10" type="ORF">FMM02_02700</name>
</gene>
<sequence>MFFEDYYSLLRVTVVTLVAYISLVAVVRFAGKRALAKLSAFDLIVTIAFGSTLATVLLSKDVAFLEGLLAFVLLAGLQWAVAKLSMQFSTIRKFIRSDPALLVENGQYRLETMASERINKAEVDQAIRSQGIGSLADVRAVVLEPDGSLSVLTGDGPCDLLSDVVRRPG</sequence>
<accession>A0A516IUC9</accession>
<evidence type="ECO:0000256" key="6">
    <source>
        <dbReference type="ARBA" id="ARBA00023136"/>
    </source>
</evidence>
<evidence type="ECO:0000256" key="4">
    <source>
        <dbReference type="ARBA" id="ARBA00022692"/>
    </source>
</evidence>
<feature type="transmembrane region" description="Helical" evidence="7">
    <location>
        <begin position="6"/>
        <end position="27"/>
    </location>
</feature>
<comment type="similarity">
    <text evidence="2">Belongs to the UPF0702 family.</text>
</comment>
<feature type="domain" description="YetF-like N-terminal transmembrane" evidence="9">
    <location>
        <begin position="14"/>
        <end position="78"/>
    </location>
</feature>
<dbReference type="AlphaFoldDB" id="A0A516IUC9"/>
<dbReference type="Gene3D" id="3.30.240.20">
    <property type="entry name" value="bsu07140 like domains"/>
    <property type="match status" value="1"/>
</dbReference>